<keyword evidence="4" id="KW-1185">Reference proteome</keyword>
<name>A0A8S1QXF2_9CILI</name>
<feature type="domain" description="SPRY" evidence="2">
    <location>
        <begin position="671"/>
        <end position="773"/>
    </location>
</feature>
<evidence type="ECO:0000313" key="4">
    <source>
        <dbReference type="Proteomes" id="UP000692954"/>
    </source>
</evidence>
<evidence type="ECO:0000256" key="1">
    <source>
        <dbReference type="SAM" id="Coils"/>
    </source>
</evidence>
<sequence length="785" mass="93934">MDQDFENKTCYKHINQKILTVDLKRSKQDESRYLCLKCLIDLIDNQNITEVKETKEMIKDIKNKQKEQKIQNLEKTISCLQSAQQNLYQFKEAINKLLGTILDSILNKIQDISQQLEQIKQQEVLINYSKDLNTLSENYKGFYDYDIPLENDENNREKEFINKIQSSLLELAQHQNLLGTLKDMDKLKSFQILPIKKSWTKLQETNKTPSLRINCNQHGKEVIMFNICQDQEQINRLACVDCIQQNPTHYITLEQANIKWNEIKGKQYEIMIQYTEKRAQKKKNFIKQLEINCNEYLENATKIIQSFQEQTLFLESQSQKIQEFNNQHLNELDYKHLQDVIEILTKNNSLIVINQQQLKQEQYDQRYYDDAIKSFLKLISFNKTNVQNMLLINNQIMQDEEVPLPQNNLNKNNKNIQQEYLEIINKLDLFQMELQIFQNITQSYQIIDKQAEQMKSLLKAQLNEQPEKQLQQKFEFFDQLHQSFLENTEILKKFFSIEKLEQRNLSGEQKIQELDNKLKQKILLFDKLNQQKEELNNQLQIQNNQIEQLNQQKQQNLDEINRQKVEIENYKQISAQNLKIRDEEINTLKQWKQQLEQNPLYSAFQQEERTVTEMNQYARELEFCSFNKHQHLKVPENERKKIKTETGNSGWYFGICNKRIPDKRVTKVCFKVTGQEKEAFILGIGSKDIMRQNNFYDCQKQGRGTYILMNYEGFFNHQGQKREAFKFWPNDVIMIEVDMNLKFIRWTKKDTRDGFATKLVLEGELYFCVGLWYRDQSIQILNDFF</sequence>
<keyword evidence="1" id="KW-0175">Coiled coil</keyword>
<gene>
    <name evidence="3" type="ORF">PSON_ATCC_30995.1.T1260018</name>
</gene>
<evidence type="ECO:0000259" key="2">
    <source>
        <dbReference type="Pfam" id="PF00622"/>
    </source>
</evidence>
<comment type="caution">
    <text evidence="3">The sequence shown here is derived from an EMBL/GenBank/DDBJ whole genome shotgun (WGS) entry which is preliminary data.</text>
</comment>
<feature type="coiled-coil region" evidence="1">
    <location>
        <begin position="51"/>
        <end position="122"/>
    </location>
</feature>
<organism evidence="3 4">
    <name type="scientific">Paramecium sonneborni</name>
    <dbReference type="NCBI Taxonomy" id="65129"/>
    <lineage>
        <taxon>Eukaryota</taxon>
        <taxon>Sar</taxon>
        <taxon>Alveolata</taxon>
        <taxon>Ciliophora</taxon>
        <taxon>Intramacronucleata</taxon>
        <taxon>Oligohymenophorea</taxon>
        <taxon>Peniculida</taxon>
        <taxon>Parameciidae</taxon>
        <taxon>Paramecium</taxon>
    </lineage>
</organism>
<dbReference type="InterPro" id="IPR003877">
    <property type="entry name" value="SPRY_dom"/>
</dbReference>
<reference evidence="3" key="1">
    <citation type="submission" date="2021-01" db="EMBL/GenBank/DDBJ databases">
        <authorList>
            <consortium name="Genoscope - CEA"/>
            <person name="William W."/>
        </authorList>
    </citation>
    <scope>NUCLEOTIDE SEQUENCE</scope>
</reference>
<accession>A0A8S1QXF2</accession>
<dbReference type="Pfam" id="PF00622">
    <property type="entry name" value="SPRY"/>
    <property type="match status" value="1"/>
</dbReference>
<dbReference type="EMBL" id="CAJJDN010000126">
    <property type="protein sequence ID" value="CAD8120381.1"/>
    <property type="molecule type" value="Genomic_DNA"/>
</dbReference>
<feature type="coiled-coil region" evidence="1">
    <location>
        <begin position="497"/>
        <end position="570"/>
    </location>
</feature>
<dbReference type="AlphaFoldDB" id="A0A8S1QXF2"/>
<evidence type="ECO:0000313" key="3">
    <source>
        <dbReference type="EMBL" id="CAD8120381.1"/>
    </source>
</evidence>
<proteinExistence type="predicted"/>
<protein>
    <recommendedName>
        <fullName evidence="2">SPRY domain-containing protein</fullName>
    </recommendedName>
</protein>
<dbReference type="Proteomes" id="UP000692954">
    <property type="component" value="Unassembled WGS sequence"/>
</dbReference>